<name>A0A1Z8JJN5_PICKU</name>
<dbReference type="VEuPathDB" id="FungiDB:C5L36_0A10830"/>
<proteinExistence type="predicted"/>
<organism evidence="1 2">
    <name type="scientific">Pichia kudriavzevii</name>
    <name type="common">Yeast</name>
    <name type="synonym">Issatchenkia orientalis</name>
    <dbReference type="NCBI Taxonomy" id="4909"/>
    <lineage>
        <taxon>Eukaryota</taxon>
        <taxon>Fungi</taxon>
        <taxon>Dikarya</taxon>
        <taxon>Ascomycota</taxon>
        <taxon>Saccharomycotina</taxon>
        <taxon>Pichiomycetes</taxon>
        <taxon>Pichiales</taxon>
        <taxon>Pichiaceae</taxon>
        <taxon>Pichia</taxon>
    </lineage>
</organism>
<gene>
    <name evidence="1" type="ORF">CAS74_004468</name>
</gene>
<evidence type="ECO:0000313" key="1">
    <source>
        <dbReference type="EMBL" id="OUT20800.1"/>
    </source>
</evidence>
<reference evidence="1 2" key="1">
    <citation type="submission" date="2017-05" db="EMBL/GenBank/DDBJ databases">
        <title>The Genome Sequence of Candida krusei Ckrusei653.</title>
        <authorList>
            <person name="Cuomo C."/>
            <person name="Forche A."/>
            <person name="Young S."/>
            <person name="Abouelleil A."/>
            <person name="Cao P."/>
            <person name="Chapman S."/>
            <person name="Cusick C."/>
            <person name="Shea T."/>
            <person name="Nusbaum C."/>
            <person name="Birren B."/>
        </authorList>
    </citation>
    <scope>NUCLEOTIDE SEQUENCE [LARGE SCALE GENOMIC DNA]</scope>
    <source>
        <strain evidence="1 2">Ckrusei653</strain>
    </source>
</reference>
<sequence length="623" mass="71575">MAGSTIQHDGEGEHRMAEISRLGLFSPVNDTANSSNMDSMDTFTSISTQTSPMLDMEQFLKEEILNPIDSSYGSHDSDSTVIQYAQNVCRNTFEIDAQLNQNFTKDFHALSTKKRASTTINKFEALFNRYINAVRESEEATDLDIHTTFEEFKYDVITNYLSRTSTHFHSAIELDNSTNEYENQDDAKERLFIKLRDTPYAILLHSVMPKLIVFSIGSYIRNNIKLLGLRAKISLTILITSIVNMVNNAKNGVKFYANLMKYRTRKLLRRISDLERYFTKEKVRKRKVGTSKVNILSSSVHFLITVLVKRIHGFIRIGINPSSLWNYLVLYGLDHNLEELKVVRSITNNSGNCSCIWNDQFARLIRTLDYVKKILLCVIMSSVELRNNGFGDEEIKKCKAFTRKFLNKFGFEDPIMKEQNLQISTRILFITVNVSDLLDFLESFRKELGSGDYGYNTCETSELDTLSETNEDERVKELSDIIDRITTKIDLVELGINSKESNMEHLGKEIDDLVKCYREMASGKSKRMTFDNIELKKLRMSDILLDEFEEEQLKKHRRSSGLNVSLVSVVKEEEEEEEEEEACEDIVVDEQATATEEFKKTLEKLCMKKIPKETTGLDSSVLA</sequence>
<comment type="caution">
    <text evidence="1">The sequence shown here is derived from an EMBL/GenBank/DDBJ whole genome shotgun (WGS) entry which is preliminary data.</text>
</comment>
<accession>A0A1Z8JJN5</accession>
<protein>
    <submittedName>
        <fullName evidence="1">Uncharacterized protein</fullName>
    </submittedName>
</protein>
<evidence type="ECO:0000313" key="2">
    <source>
        <dbReference type="Proteomes" id="UP000195871"/>
    </source>
</evidence>
<dbReference type="EMBL" id="NHMM01000007">
    <property type="protein sequence ID" value="OUT20800.1"/>
    <property type="molecule type" value="Genomic_DNA"/>
</dbReference>
<dbReference type="Proteomes" id="UP000195871">
    <property type="component" value="Unassembled WGS sequence"/>
</dbReference>
<dbReference type="AlphaFoldDB" id="A0A1Z8JJN5"/>